<keyword evidence="1" id="KW-0689">Ribosomal protein</keyword>
<dbReference type="AlphaFoldDB" id="A0AAV2GUQ0"/>
<evidence type="ECO:0000256" key="2">
    <source>
        <dbReference type="SAM" id="MobiDB-lite"/>
    </source>
</evidence>
<evidence type="ECO:0000259" key="3">
    <source>
        <dbReference type="PROSITE" id="PS50881"/>
    </source>
</evidence>
<gene>
    <name evidence="4" type="ORF">LTRI10_LOCUS53415</name>
</gene>
<dbReference type="SUPFAM" id="SSF54768">
    <property type="entry name" value="dsRNA-binding domain-like"/>
    <property type="match status" value="1"/>
</dbReference>
<feature type="region of interest" description="Disordered" evidence="2">
    <location>
        <begin position="1"/>
        <end position="34"/>
    </location>
</feature>
<dbReference type="Proteomes" id="UP001497516">
    <property type="component" value="Chromosome 9"/>
</dbReference>
<keyword evidence="1" id="KW-0687">Ribonucleoprotein</keyword>
<dbReference type="Pfam" id="PF00333">
    <property type="entry name" value="Ribosomal_S5"/>
    <property type="match status" value="1"/>
</dbReference>
<keyword evidence="5" id="KW-1185">Reference proteome</keyword>
<sequence>MADRGDADRAGSERGRRGFGGRAGNRGKGRRHGGCREEEKWVPMIKLVCPVIRSLEQIYLHSLPIKEYQIIDALVGPDVLKDLVTTISPIQIQTRAGLRTRFKAFFVVSDGNGYAGLGIKCSKEVPIDAIVYVGGRRLLGASGACSLLKCYLVLGS</sequence>
<dbReference type="PROSITE" id="PS50881">
    <property type="entry name" value="S5_DSRBD"/>
    <property type="match status" value="1"/>
</dbReference>
<dbReference type="InterPro" id="IPR013810">
    <property type="entry name" value="Ribosomal_uS5_N"/>
</dbReference>
<proteinExistence type="predicted"/>
<feature type="compositionally biased region" description="Basic and acidic residues" evidence="2">
    <location>
        <begin position="1"/>
        <end position="16"/>
    </location>
</feature>
<reference evidence="4 5" key="1">
    <citation type="submission" date="2024-04" db="EMBL/GenBank/DDBJ databases">
        <authorList>
            <person name="Fracassetti M."/>
        </authorList>
    </citation>
    <scope>NUCLEOTIDE SEQUENCE [LARGE SCALE GENOMIC DNA]</scope>
</reference>
<dbReference type="Gene3D" id="3.30.160.20">
    <property type="match status" value="1"/>
</dbReference>
<dbReference type="FunFam" id="3.30.160.20:FF:000133">
    <property type="entry name" value="40S ribosomal protein S2"/>
    <property type="match status" value="1"/>
</dbReference>
<dbReference type="GO" id="GO:0003735">
    <property type="term" value="F:structural constituent of ribosome"/>
    <property type="evidence" value="ECO:0007669"/>
    <property type="project" value="UniProtKB-UniRule"/>
</dbReference>
<dbReference type="EMBL" id="OZ034822">
    <property type="protein sequence ID" value="CAL1414242.1"/>
    <property type="molecule type" value="Genomic_DNA"/>
</dbReference>
<organism evidence="4 5">
    <name type="scientific">Linum trigynum</name>
    <dbReference type="NCBI Taxonomy" id="586398"/>
    <lineage>
        <taxon>Eukaryota</taxon>
        <taxon>Viridiplantae</taxon>
        <taxon>Streptophyta</taxon>
        <taxon>Embryophyta</taxon>
        <taxon>Tracheophyta</taxon>
        <taxon>Spermatophyta</taxon>
        <taxon>Magnoliopsida</taxon>
        <taxon>eudicotyledons</taxon>
        <taxon>Gunneridae</taxon>
        <taxon>Pentapetalae</taxon>
        <taxon>rosids</taxon>
        <taxon>fabids</taxon>
        <taxon>Malpighiales</taxon>
        <taxon>Linaceae</taxon>
        <taxon>Linum</taxon>
    </lineage>
</organism>
<evidence type="ECO:0000313" key="4">
    <source>
        <dbReference type="EMBL" id="CAL1414242.1"/>
    </source>
</evidence>
<name>A0AAV2GUQ0_9ROSI</name>
<dbReference type="GO" id="GO:0005840">
    <property type="term" value="C:ribosome"/>
    <property type="evidence" value="ECO:0007669"/>
    <property type="project" value="UniProtKB-KW"/>
</dbReference>
<protein>
    <recommendedName>
        <fullName evidence="3">S5 DRBM domain-containing protein</fullName>
    </recommendedName>
</protein>
<accession>A0AAV2GUQ0</accession>
<dbReference type="GO" id="GO:0006412">
    <property type="term" value="P:translation"/>
    <property type="evidence" value="ECO:0007669"/>
    <property type="project" value="InterPro"/>
</dbReference>
<feature type="domain" description="S5 DRBM" evidence="3">
    <location>
        <begin position="80"/>
        <end position="126"/>
    </location>
</feature>
<evidence type="ECO:0000313" key="5">
    <source>
        <dbReference type="Proteomes" id="UP001497516"/>
    </source>
</evidence>
<dbReference type="GO" id="GO:1990904">
    <property type="term" value="C:ribonucleoprotein complex"/>
    <property type="evidence" value="ECO:0007669"/>
    <property type="project" value="UniProtKB-UniRule"/>
</dbReference>
<evidence type="ECO:0000256" key="1">
    <source>
        <dbReference type="PROSITE-ProRule" id="PRU00268"/>
    </source>
</evidence>
<dbReference type="GO" id="GO:0003723">
    <property type="term" value="F:RNA binding"/>
    <property type="evidence" value="ECO:0007669"/>
    <property type="project" value="InterPro"/>
</dbReference>